<reference evidence="2 3" key="1">
    <citation type="submission" date="2016-09" db="EMBL/GenBank/DDBJ databases">
        <title>Photobacterium proteolyticum sp. nov. a protease producing bacterium isolated from ocean sediments of Laizhou Bay.</title>
        <authorList>
            <person name="Li Y."/>
        </authorList>
    </citation>
    <scope>NUCLEOTIDE SEQUENCE [LARGE SCALE GENOMIC DNA]</scope>
    <source>
        <strain evidence="2 3">13-12</strain>
    </source>
</reference>
<dbReference type="RefSeq" id="WP_089153709.1">
    <property type="nucleotide sequence ID" value="NZ_MJIL01000092.1"/>
</dbReference>
<dbReference type="Pfam" id="PF07963">
    <property type="entry name" value="N_methyl"/>
    <property type="match status" value="1"/>
</dbReference>
<protein>
    <recommendedName>
        <fullName evidence="4">Pilin</fullName>
    </recommendedName>
</protein>
<dbReference type="InterPro" id="IPR045584">
    <property type="entry name" value="Pilin-like"/>
</dbReference>
<keyword evidence="1" id="KW-0472">Membrane</keyword>
<dbReference type="PROSITE" id="PS00409">
    <property type="entry name" value="PROKAR_NTER_METHYL"/>
    <property type="match status" value="1"/>
</dbReference>
<evidence type="ECO:0008006" key="4">
    <source>
        <dbReference type="Google" id="ProtNLM"/>
    </source>
</evidence>
<dbReference type="Gene3D" id="3.30.700.10">
    <property type="entry name" value="Glycoprotein, Type 4 Pilin"/>
    <property type="match status" value="1"/>
</dbReference>
<proteinExistence type="predicted"/>
<dbReference type="EMBL" id="MJIL01000092">
    <property type="protein sequence ID" value="OLQ72151.1"/>
    <property type="molecule type" value="Genomic_DNA"/>
</dbReference>
<dbReference type="Proteomes" id="UP000186905">
    <property type="component" value="Unassembled WGS sequence"/>
</dbReference>
<keyword evidence="1" id="KW-0812">Transmembrane</keyword>
<comment type="caution">
    <text evidence="2">The sequence shown here is derived from an EMBL/GenBank/DDBJ whole genome shotgun (WGS) entry which is preliminary data.</text>
</comment>
<organism evidence="2 3">
    <name type="scientific">Photobacterium proteolyticum</name>
    <dbReference type="NCBI Taxonomy" id="1903952"/>
    <lineage>
        <taxon>Bacteria</taxon>
        <taxon>Pseudomonadati</taxon>
        <taxon>Pseudomonadota</taxon>
        <taxon>Gammaproteobacteria</taxon>
        <taxon>Vibrionales</taxon>
        <taxon>Vibrionaceae</taxon>
        <taxon>Photobacterium</taxon>
    </lineage>
</organism>
<feature type="transmembrane region" description="Helical" evidence="1">
    <location>
        <begin position="12"/>
        <end position="31"/>
    </location>
</feature>
<name>A0A1Q9GCN9_9GAMM</name>
<keyword evidence="1" id="KW-1133">Transmembrane helix</keyword>
<gene>
    <name evidence="2" type="ORF">BIT28_24285</name>
</gene>
<sequence>MQLQKGFTLIELVVVIVLLAIISVTAAPRFLNVQDDAKESTYLSLKGSFHSAVELFHSKWLVDGEPDPNVTEGREGDWGYTIYNLHFNETGYPRIIDTVQSCDDILENLLPASSLTEDDYEKPTASGDGLGGNKCTYKFIDAPYTLTYSETNGEVTLAKRS</sequence>
<evidence type="ECO:0000256" key="1">
    <source>
        <dbReference type="SAM" id="Phobius"/>
    </source>
</evidence>
<evidence type="ECO:0000313" key="3">
    <source>
        <dbReference type="Proteomes" id="UP000186905"/>
    </source>
</evidence>
<keyword evidence="3" id="KW-1185">Reference proteome</keyword>
<dbReference type="STRING" id="1903952.BIT28_24285"/>
<dbReference type="AlphaFoldDB" id="A0A1Q9GCN9"/>
<accession>A0A1Q9GCN9</accession>
<dbReference type="OrthoDB" id="6197717at2"/>
<dbReference type="SUPFAM" id="SSF54523">
    <property type="entry name" value="Pili subunits"/>
    <property type="match status" value="1"/>
</dbReference>
<evidence type="ECO:0000313" key="2">
    <source>
        <dbReference type="EMBL" id="OLQ72151.1"/>
    </source>
</evidence>
<dbReference type="InterPro" id="IPR012902">
    <property type="entry name" value="N_methyl_site"/>
</dbReference>
<dbReference type="NCBIfam" id="TIGR02532">
    <property type="entry name" value="IV_pilin_GFxxxE"/>
    <property type="match status" value="1"/>
</dbReference>